<feature type="transmembrane region" description="Helical" evidence="8">
    <location>
        <begin position="21"/>
        <end position="44"/>
    </location>
</feature>
<sequence length="445" mass="48002">MGETKTVGYKDILKIANCRKLLFSNFINRFGDSIDAIAFTWLVYQLTGSATWSAIIFGLNQLPGIVVLPLAGAWVEGKNKKKIIVYTDLLRGLVIAGFVVLYYLHLVNPFIMAGFTLLITTIESLNEPAAGAFVPEIVQGDYYTVMQSMKMTIAQVVNLVGMSLAGIIIAAFGVGVAMLIDVATFFIGAFIILFIDYSKCKVQSASISEQDYMTKLKDGFKYMKGNGTIIYFCLMAVLLNFVLSPLNSLLTPLVSSVYMKDADFLSFVMAGQWVGAIIASLVLPKVISKISFDKAVGCLGAIEGVACLLLSRGALVKDSMSLSIVLATGSMFIIGLTMSIIAGMLNVELVKKIDTDYMARCSSAFNAVGTASLPVGTFFVTLATVRLNCDTILLFTGVLGIIIFGGIYFVKKVNMGKEKNIDAKQSIREHQSKQEADASYPGAAG</sequence>
<proteinExistence type="predicted"/>
<dbReference type="PANTHER" id="PTHR23513:SF6">
    <property type="entry name" value="MAJOR FACILITATOR SUPERFAMILY ASSOCIATED DOMAIN-CONTAINING PROTEIN"/>
    <property type="match status" value="1"/>
</dbReference>
<keyword evidence="6 8" id="KW-0472">Membrane</keyword>
<evidence type="ECO:0000256" key="3">
    <source>
        <dbReference type="ARBA" id="ARBA00022475"/>
    </source>
</evidence>
<evidence type="ECO:0000313" key="9">
    <source>
        <dbReference type="EMBL" id="MBE5920571.1"/>
    </source>
</evidence>
<evidence type="ECO:0000256" key="6">
    <source>
        <dbReference type="ARBA" id="ARBA00023136"/>
    </source>
</evidence>
<dbReference type="SUPFAM" id="SSF103473">
    <property type="entry name" value="MFS general substrate transporter"/>
    <property type="match status" value="1"/>
</dbReference>
<feature type="transmembrane region" description="Helical" evidence="8">
    <location>
        <begin position="321"/>
        <end position="343"/>
    </location>
</feature>
<feature type="compositionally biased region" description="Basic and acidic residues" evidence="7">
    <location>
        <begin position="424"/>
        <end position="436"/>
    </location>
</feature>
<feature type="transmembrane region" description="Helical" evidence="8">
    <location>
        <begin position="264"/>
        <end position="283"/>
    </location>
</feature>
<comment type="subcellular location">
    <subcellularLocation>
        <location evidence="1">Cell membrane</location>
        <topology evidence="1">Multi-pass membrane protein</topology>
    </subcellularLocation>
</comment>
<dbReference type="GO" id="GO:0005886">
    <property type="term" value="C:plasma membrane"/>
    <property type="evidence" value="ECO:0007669"/>
    <property type="project" value="UniProtKB-SubCell"/>
</dbReference>
<feature type="transmembrane region" description="Helical" evidence="8">
    <location>
        <begin position="364"/>
        <end position="385"/>
    </location>
</feature>
<evidence type="ECO:0000313" key="10">
    <source>
        <dbReference type="Proteomes" id="UP000766246"/>
    </source>
</evidence>
<feature type="region of interest" description="Disordered" evidence="7">
    <location>
        <begin position="424"/>
        <end position="445"/>
    </location>
</feature>
<evidence type="ECO:0000256" key="2">
    <source>
        <dbReference type="ARBA" id="ARBA00022448"/>
    </source>
</evidence>
<feature type="transmembrane region" description="Helical" evidence="8">
    <location>
        <begin position="295"/>
        <end position="315"/>
    </location>
</feature>
<dbReference type="Gene3D" id="1.20.1250.20">
    <property type="entry name" value="MFS general substrate transporter like domains"/>
    <property type="match status" value="1"/>
</dbReference>
<evidence type="ECO:0000256" key="4">
    <source>
        <dbReference type="ARBA" id="ARBA00022692"/>
    </source>
</evidence>
<dbReference type="Pfam" id="PF05977">
    <property type="entry name" value="MFS_3"/>
    <property type="match status" value="1"/>
</dbReference>
<dbReference type="CDD" id="cd06173">
    <property type="entry name" value="MFS_MefA_like"/>
    <property type="match status" value="1"/>
</dbReference>
<keyword evidence="4 8" id="KW-0812">Transmembrane</keyword>
<dbReference type="InterPro" id="IPR036259">
    <property type="entry name" value="MFS_trans_sf"/>
</dbReference>
<accession>A0A927UBE7</accession>
<feature type="transmembrane region" description="Helical" evidence="8">
    <location>
        <begin position="391"/>
        <end position="410"/>
    </location>
</feature>
<feature type="transmembrane region" description="Helical" evidence="8">
    <location>
        <begin position="167"/>
        <end position="195"/>
    </location>
</feature>
<evidence type="ECO:0000256" key="8">
    <source>
        <dbReference type="SAM" id="Phobius"/>
    </source>
</evidence>
<gene>
    <name evidence="9" type="ORF">E7272_12115</name>
</gene>
<dbReference type="EMBL" id="SVER01000038">
    <property type="protein sequence ID" value="MBE5920571.1"/>
    <property type="molecule type" value="Genomic_DNA"/>
</dbReference>
<dbReference type="AlphaFoldDB" id="A0A927UBE7"/>
<feature type="transmembrane region" description="Helical" evidence="8">
    <location>
        <begin position="50"/>
        <end position="71"/>
    </location>
</feature>
<protein>
    <submittedName>
        <fullName evidence="9">MFS transporter</fullName>
    </submittedName>
</protein>
<name>A0A927UBE7_9FIRM</name>
<evidence type="ECO:0000256" key="5">
    <source>
        <dbReference type="ARBA" id="ARBA00022989"/>
    </source>
</evidence>
<dbReference type="Proteomes" id="UP000766246">
    <property type="component" value="Unassembled WGS sequence"/>
</dbReference>
<keyword evidence="3" id="KW-1003">Cell membrane</keyword>
<reference evidence="9" key="1">
    <citation type="submission" date="2019-04" db="EMBL/GenBank/DDBJ databases">
        <title>Evolution of Biomass-Degrading Anaerobic Consortia Revealed by Metagenomics.</title>
        <authorList>
            <person name="Peng X."/>
        </authorList>
    </citation>
    <scope>NUCLEOTIDE SEQUENCE</scope>
    <source>
        <strain evidence="9">SIG311</strain>
    </source>
</reference>
<comment type="caution">
    <text evidence="9">The sequence shown here is derived from an EMBL/GenBank/DDBJ whole genome shotgun (WGS) entry which is preliminary data.</text>
</comment>
<dbReference type="InterPro" id="IPR010290">
    <property type="entry name" value="TM_effector"/>
</dbReference>
<evidence type="ECO:0000256" key="7">
    <source>
        <dbReference type="SAM" id="MobiDB-lite"/>
    </source>
</evidence>
<keyword evidence="5 8" id="KW-1133">Transmembrane helix</keyword>
<organism evidence="9 10">
    <name type="scientific">Pseudobutyrivibrio ruminis</name>
    <dbReference type="NCBI Taxonomy" id="46206"/>
    <lineage>
        <taxon>Bacteria</taxon>
        <taxon>Bacillati</taxon>
        <taxon>Bacillota</taxon>
        <taxon>Clostridia</taxon>
        <taxon>Lachnospirales</taxon>
        <taxon>Lachnospiraceae</taxon>
        <taxon>Pseudobutyrivibrio</taxon>
    </lineage>
</organism>
<feature type="transmembrane region" description="Helical" evidence="8">
    <location>
        <begin position="225"/>
        <end position="244"/>
    </location>
</feature>
<keyword evidence="2" id="KW-0813">Transport</keyword>
<dbReference type="PANTHER" id="PTHR23513">
    <property type="entry name" value="INTEGRAL MEMBRANE EFFLUX PROTEIN-RELATED"/>
    <property type="match status" value="1"/>
</dbReference>
<evidence type="ECO:0000256" key="1">
    <source>
        <dbReference type="ARBA" id="ARBA00004651"/>
    </source>
</evidence>